<feature type="transmembrane region" description="Helical" evidence="1">
    <location>
        <begin position="36"/>
        <end position="53"/>
    </location>
</feature>
<feature type="transmembrane region" description="Helical" evidence="1">
    <location>
        <begin position="128"/>
        <end position="149"/>
    </location>
</feature>
<dbReference type="EMBL" id="CP062796">
    <property type="protein sequence ID" value="QUL98284.1"/>
    <property type="molecule type" value="Genomic_DNA"/>
</dbReference>
<sequence>MQISTDLGVWIAAIATIGIISFAFKDNPLYRLVENVYVGVSAGHAIVLGWINIRDKAIEPMIQKGDWSLLVPVILGVLLYTRYSKKLSWLSRFPLALLVGIGTGLAIRGTIGSQIVSQINGTLLPLNSANNILIVLGTLGVLTYFFFSVEHRGALKSVSTFGRYVMMVSFGAAFGSTVMGRMALFIGRLQFLYSNWLGIIK</sequence>
<feature type="transmembrane region" description="Helical" evidence="1">
    <location>
        <begin position="161"/>
        <end position="184"/>
    </location>
</feature>
<name>A0AAT9LB58_9FIRM</name>
<evidence type="ECO:0000256" key="1">
    <source>
        <dbReference type="SAM" id="Phobius"/>
    </source>
</evidence>
<reference evidence="2" key="1">
    <citation type="submission" date="2020-10" db="EMBL/GenBank/DDBJ databases">
        <authorList>
            <person name="Kadnikov V."/>
            <person name="Beletsky A.V."/>
            <person name="Mardanov A.V."/>
            <person name="Karnachuk O.V."/>
            <person name="Ravin N.V."/>
        </authorList>
    </citation>
    <scope>NUCLEOTIDE SEQUENCE</scope>
    <source>
        <strain evidence="2">Bu02</strain>
    </source>
</reference>
<proteinExistence type="predicted"/>
<accession>A0AAT9LB58</accession>
<keyword evidence="1" id="KW-0812">Transmembrane</keyword>
<feature type="transmembrane region" description="Helical" evidence="1">
    <location>
        <begin position="7"/>
        <end position="24"/>
    </location>
</feature>
<organism evidence="2">
    <name type="scientific">Candidatus Fermentithermobacillus carboniphilus</name>
    <dbReference type="NCBI Taxonomy" id="3085328"/>
    <lineage>
        <taxon>Bacteria</taxon>
        <taxon>Bacillati</taxon>
        <taxon>Bacillota</taxon>
        <taxon>Candidatus Fermentithermobacillia</taxon>
        <taxon>Candidatus Fermentithermobacillales</taxon>
        <taxon>Candidatus Fermentithermobacillaceae</taxon>
        <taxon>Candidatus Fermentithermobacillus</taxon>
    </lineage>
</organism>
<gene>
    <name evidence="2" type="ORF">IMF26_09690</name>
</gene>
<keyword evidence="1" id="KW-0472">Membrane</keyword>
<keyword evidence="1" id="KW-1133">Transmembrane helix</keyword>
<reference evidence="2" key="2">
    <citation type="journal article" date="2023" name="Biology">
        <title>Prokaryotic Life Associated with Coal-Fire Gas Vents Revealed by Metagenomics.</title>
        <authorList>
            <person name="Kadnikov V.V."/>
            <person name="Mardanov A.V."/>
            <person name="Beletsky A.V."/>
            <person name="Karnachuk O.V."/>
            <person name="Ravin N.V."/>
        </authorList>
    </citation>
    <scope>NUCLEOTIDE SEQUENCE</scope>
    <source>
        <strain evidence="2">Bu02</strain>
    </source>
</reference>
<protein>
    <submittedName>
        <fullName evidence="2">Uncharacterized protein</fullName>
    </submittedName>
</protein>
<feature type="transmembrane region" description="Helical" evidence="1">
    <location>
        <begin position="89"/>
        <end position="107"/>
    </location>
</feature>
<dbReference type="AlphaFoldDB" id="A0AAT9LB58"/>
<evidence type="ECO:0000313" key="2">
    <source>
        <dbReference type="EMBL" id="QUL98284.1"/>
    </source>
</evidence>
<dbReference type="KEGG" id="fcz:IMF26_09690"/>